<dbReference type="Proteomes" id="UP000053989">
    <property type="component" value="Unassembled WGS sequence"/>
</dbReference>
<name>A0A0C2Z5R5_9AGAM</name>
<reference evidence="1 2" key="1">
    <citation type="submission" date="2014-04" db="EMBL/GenBank/DDBJ databases">
        <authorList>
            <consortium name="DOE Joint Genome Institute"/>
            <person name="Kuo A."/>
            <person name="Kohler A."/>
            <person name="Nagy L.G."/>
            <person name="Floudas D."/>
            <person name="Copeland A."/>
            <person name="Barry K.W."/>
            <person name="Cichocki N."/>
            <person name="Veneault-Fourrey C."/>
            <person name="LaButti K."/>
            <person name="Lindquist E.A."/>
            <person name="Lipzen A."/>
            <person name="Lundell T."/>
            <person name="Morin E."/>
            <person name="Murat C."/>
            <person name="Sun H."/>
            <person name="Tunlid A."/>
            <person name="Henrissat B."/>
            <person name="Grigoriev I.V."/>
            <person name="Hibbett D.S."/>
            <person name="Martin F."/>
            <person name="Nordberg H.P."/>
            <person name="Cantor M.N."/>
            <person name="Hua S.X."/>
        </authorList>
    </citation>
    <scope>NUCLEOTIDE SEQUENCE [LARGE SCALE GENOMIC DNA]</scope>
    <source>
        <strain evidence="1 2">Foug A</strain>
    </source>
</reference>
<keyword evidence="2" id="KW-1185">Reference proteome</keyword>
<dbReference type="HOGENOM" id="CLU_2484658_0_0_1"/>
<dbReference type="EMBL" id="KN822102">
    <property type="protein sequence ID" value="KIM57333.1"/>
    <property type="molecule type" value="Genomic_DNA"/>
</dbReference>
<organism evidence="1 2">
    <name type="scientific">Scleroderma citrinum Foug A</name>
    <dbReference type="NCBI Taxonomy" id="1036808"/>
    <lineage>
        <taxon>Eukaryota</taxon>
        <taxon>Fungi</taxon>
        <taxon>Dikarya</taxon>
        <taxon>Basidiomycota</taxon>
        <taxon>Agaricomycotina</taxon>
        <taxon>Agaricomycetes</taxon>
        <taxon>Agaricomycetidae</taxon>
        <taxon>Boletales</taxon>
        <taxon>Sclerodermatineae</taxon>
        <taxon>Sclerodermataceae</taxon>
        <taxon>Scleroderma</taxon>
    </lineage>
</organism>
<sequence length="87" mass="9693">MINELGFRRISPLLSKSFQNQCIGSVPIPPCHSPVILSADGLRFGTKPAFLLSATRIVFFLTTMTRRFSSLLHFLRSWGSGGIDVPW</sequence>
<protein>
    <submittedName>
        <fullName evidence="1">Uncharacterized protein</fullName>
    </submittedName>
</protein>
<reference evidence="2" key="2">
    <citation type="submission" date="2015-01" db="EMBL/GenBank/DDBJ databases">
        <title>Evolutionary Origins and Diversification of the Mycorrhizal Mutualists.</title>
        <authorList>
            <consortium name="DOE Joint Genome Institute"/>
            <consortium name="Mycorrhizal Genomics Consortium"/>
            <person name="Kohler A."/>
            <person name="Kuo A."/>
            <person name="Nagy L.G."/>
            <person name="Floudas D."/>
            <person name="Copeland A."/>
            <person name="Barry K.W."/>
            <person name="Cichocki N."/>
            <person name="Veneault-Fourrey C."/>
            <person name="LaButti K."/>
            <person name="Lindquist E.A."/>
            <person name="Lipzen A."/>
            <person name="Lundell T."/>
            <person name="Morin E."/>
            <person name="Murat C."/>
            <person name="Riley R."/>
            <person name="Ohm R."/>
            <person name="Sun H."/>
            <person name="Tunlid A."/>
            <person name="Henrissat B."/>
            <person name="Grigoriev I.V."/>
            <person name="Hibbett D.S."/>
            <person name="Martin F."/>
        </authorList>
    </citation>
    <scope>NUCLEOTIDE SEQUENCE [LARGE SCALE GENOMIC DNA]</scope>
    <source>
        <strain evidence="2">Foug A</strain>
    </source>
</reference>
<gene>
    <name evidence="1" type="ORF">SCLCIDRAFT_1140603</name>
</gene>
<dbReference type="AlphaFoldDB" id="A0A0C2Z5R5"/>
<dbReference type="InParanoid" id="A0A0C2Z5R5"/>
<proteinExistence type="predicted"/>
<accession>A0A0C2Z5R5</accession>
<evidence type="ECO:0000313" key="2">
    <source>
        <dbReference type="Proteomes" id="UP000053989"/>
    </source>
</evidence>
<evidence type="ECO:0000313" key="1">
    <source>
        <dbReference type="EMBL" id="KIM57333.1"/>
    </source>
</evidence>